<evidence type="ECO:0000313" key="2">
    <source>
        <dbReference type="Proteomes" id="UP000054630"/>
    </source>
</evidence>
<reference evidence="1 2" key="1">
    <citation type="submission" date="2015-01" db="EMBL/GenBank/DDBJ databases">
        <title>Evolution of Trichinella species and genotypes.</title>
        <authorList>
            <person name="Korhonen P.K."/>
            <person name="Edoardo P."/>
            <person name="Giuseppe L.R."/>
            <person name="Gasser R.B."/>
        </authorList>
    </citation>
    <scope>NUCLEOTIDE SEQUENCE [LARGE SCALE GENOMIC DNA]</scope>
    <source>
        <strain evidence="1">ISS37</strain>
    </source>
</reference>
<dbReference type="OrthoDB" id="10409455at2759"/>
<proteinExistence type="predicted"/>
<keyword evidence="2" id="KW-1185">Reference proteome</keyword>
<evidence type="ECO:0000313" key="1">
    <source>
        <dbReference type="EMBL" id="KRX23390.1"/>
    </source>
</evidence>
<dbReference type="AlphaFoldDB" id="A0A0V0S9I3"/>
<dbReference type="EMBL" id="JYDL01000024">
    <property type="protein sequence ID" value="KRX23390.1"/>
    <property type="molecule type" value="Genomic_DNA"/>
</dbReference>
<sequence>MTITKQSKSSITELPLEIRKSYNAILILEYQFTHNRLCNCNCTKLLRIVNVQIFSNHSRYSSAIKQIESLLKIITEIAKLFIDSSCGEITQRRAAAQRDTAQKDFWHPYFGCCAGTSQRREILGTGAVYLHYLNRSRKQYILYEIACIHHLQVNR</sequence>
<gene>
    <name evidence="1" type="ORF">T07_12358</name>
</gene>
<organism evidence="1 2">
    <name type="scientific">Trichinella nelsoni</name>
    <dbReference type="NCBI Taxonomy" id="6336"/>
    <lineage>
        <taxon>Eukaryota</taxon>
        <taxon>Metazoa</taxon>
        <taxon>Ecdysozoa</taxon>
        <taxon>Nematoda</taxon>
        <taxon>Enoplea</taxon>
        <taxon>Dorylaimia</taxon>
        <taxon>Trichinellida</taxon>
        <taxon>Trichinellidae</taxon>
        <taxon>Trichinella</taxon>
    </lineage>
</organism>
<accession>A0A0V0S9I3</accession>
<protein>
    <submittedName>
        <fullName evidence="1">Uncharacterized protein</fullName>
    </submittedName>
</protein>
<name>A0A0V0S9I3_9BILA</name>
<comment type="caution">
    <text evidence="1">The sequence shown here is derived from an EMBL/GenBank/DDBJ whole genome shotgun (WGS) entry which is preliminary data.</text>
</comment>
<dbReference type="Proteomes" id="UP000054630">
    <property type="component" value="Unassembled WGS sequence"/>
</dbReference>